<dbReference type="Gene3D" id="1.10.510.10">
    <property type="entry name" value="Transferase(Phosphotransferase) domain 1"/>
    <property type="match status" value="1"/>
</dbReference>
<dbReference type="PROSITE" id="PS00107">
    <property type="entry name" value="PROTEIN_KINASE_ATP"/>
    <property type="match status" value="1"/>
</dbReference>
<dbReference type="RefSeq" id="WP_337696080.1">
    <property type="nucleotide sequence ID" value="NZ_JBBEGN010000008.1"/>
</dbReference>
<dbReference type="PROSITE" id="PS50011">
    <property type="entry name" value="PROTEIN_KINASE_DOM"/>
    <property type="match status" value="1"/>
</dbReference>
<dbReference type="SUPFAM" id="SSF50974">
    <property type="entry name" value="Nitrous oxide reductase, N-terminal domain"/>
    <property type="match status" value="1"/>
</dbReference>
<evidence type="ECO:0000313" key="7">
    <source>
        <dbReference type="EMBL" id="MEJ2869500.1"/>
    </source>
</evidence>
<dbReference type="NCBIfam" id="TIGR02276">
    <property type="entry name" value="beta_rpt_yvtn"/>
    <property type="match status" value="2"/>
</dbReference>
<dbReference type="PROSITE" id="PS00108">
    <property type="entry name" value="PROTEIN_KINASE_ST"/>
    <property type="match status" value="1"/>
</dbReference>
<feature type="transmembrane region" description="Helical" evidence="5">
    <location>
        <begin position="354"/>
        <end position="374"/>
    </location>
</feature>
<dbReference type="Gene3D" id="3.30.200.20">
    <property type="entry name" value="Phosphorylase Kinase, domain 1"/>
    <property type="match status" value="1"/>
</dbReference>
<protein>
    <submittedName>
        <fullName evidence="7">Protein kinase</fullName>
    </submittedName>
</protein>
<dbReference type="InterPro" id="IPR019405">
    <property type="entry name" value="Lactonase_7-beta_prop"/>
</dbReference>
<name>A0ABU8MQD5_9PSEU</name>
<keyword evidence="5" id="KW-1133">Transmembrane helix</keyword>
<dbReference type="InterPro" id="IPR015943">
    <property type="entry name" value="WD40/YVTN_repeat-like_dom_sf"/>
</dbReference>
<organism evidence="7 8">
    <name type="scientific">Actinomycetospora aurantiaca</name>
    <dbReference type="NCBI Taxonomy" id="3129233"/>
    <lineage>
        <taxon>Bacteria</taxon>
        <taxon>Bacillati</taxon>
        <taxon>Actinomycetota</taxon>
        <taxon>Actinomycetes</taxon>
        <taxon>Pseudonocardiales</taxon>
        <taxon>Pseudonocardiaceae</taxon>
        <taxon>Actinomycetospora</taxon>
    </lineage>
</organism>
<feature type="region of interest" description="Disordered" evidence="4">
    <location>
        <begin position="270"/>
        <end position="334"/>
    </location>
</feature>
<keyword evidence="2 3" id="KW-0067">ATP-binding</keyword>
<feature type="domain" description="Protein kinase" evidence="6">
    <location>
        <begin position="9"/>
        <end position="272"/>
    </location>
</feature>
<dbReference type="InterPro" id="IPR011009">
    <property type="entry name" value="Kinase-like_dom_sf"/>
</dbReference>
<sequence length="695" mass="73242">MDGREFGRYRLGRLIGSGGMGDVYEAVDVERDRAVALKLLPELFGGNAEFLERFRRESRVAARLRDPHIIPIHDYGEIDGRLYIDMRLVDDGVTLAHLLRDGGPLSVERTVALIGQVADALDAAHADGLIHRDVKPSNVLVTARDFVYVVDFGIAHAAGHTASGLTGTGSTVGTLEYMAPERFTARSVDRRVDVYSLACLLHQCLTAQPPFAGDDLPELMYAHLDREPPRPSEHRPWVPTALDEVVAVGMAKAPDRRYASAGALAEAARRAVEPARERRPVAAGAVAAPGHDPAPLPDTVPPAGTPRRGPAPSADPGPARPPGPGARPVRYRRDGTTVRVPRLAVLGRIRRRPLVVAVAVVAALAVVVALTTLLRPAPTPAAATVPPGAVPAPTSPGLQSLPVPQVVGAVSTPVTPGYLALSPDGRQGWVTNREARVVSVVDLDRQAIVGAVPMPVATPRFVAFSRDGARAYVSCYDERGDVVEVVDTRTLAILATIPVDREPYALAVAPDQRTLWVPSHETGSLDVVDLATNAVVRRVPVAPNPHWVAFGAAGTYIANHESNLVTVLGPDGSPRTTVPVGRSPHALAVSPDGQRVAVANYDGDTVDLIGTGTDRVEASVPVGRGPQHVSWSADGEHLYTADVDGGTVTTVDARSNAVTATVPVCSSPTSVTVHGPDLLVTCLDEAKLAVVRAAA</sequence>
<keyword evidence="8" id="KW-1185">Reference proteome</keyword>
<dbReference type="GO" id="GO:0016301">
    <property type="term" value="F:kinase activity"/>
    <property type="evidence" value="ECO:0007669"/>
    <property type="project" value="UniProtKB-KW"/>
</dbReference>
<evidence type="ECO:0000256" key="5">
    <source>
        <dbReference type="SAM" id="Phobius"/>
    </source>
</evidence>
<comment type="caution">
    <text evidence="7">The sequence shown here is derived from an EMBL/GenBank/DDBJ whole genome shotgun (WGS) entry which is preliminary data.</text>
</comment>
<feature type="compositionally biased region" description="Basic and acidic residues" evidence="4">
    <location>
        <begin position="270"/>
        <end position="280"/>
    </location>
</feature>
<evidence type="ECO:0000256" key="1">
    <source>
        <dbReference type="ARBA" id="ARBA00022741"/>
    </source>
</evidence>
<dbReference type="SUPFAM" id="SSF56112">
    <property type="entry name" value="Protein kinase-like (PK-like)"/>
    <property type="match status" value="1"/>
</dbReference>
<feature type="compositionally biased region" description="Low complexity" evidence="4">
    <location>
        <begin position="281"/>
        <end position="290"/>
    </location>
</feature>
<keyword evidence="5" id="KW-0472">Membrane</keyword>
<dbReference type="InterPro" id="IPR051200">
    <property type="entry name" value="Host-pathogen_enzymatic-act"/>
</dbReference>
<evidence type="ECO:0000256" key="2">
    <source>
        <dbReference type="ARBA" id="ARBA00022840"/>
    </source>
</evidence>
<gene>
    <name evidence="7" type="ORF">WCD74_17115</name>
</gene>
<evidence type="ECO:0000256" key="4">
    <source>
        <dbReference type="SAM" id="MobiDB-lite"/>
    </source>
</evidence>
<dbReference type="SMART" id="SM00220">
    <property type="entry name" value="S_TKc"/>
    <property type="match status" value="1"/>
</dbReference>
<keyword evidence="5" id="KW-0812">Transmembrane</keyword>
<dbReference type="InterPro" id="IPR000719">
    <property type="entry name" value="Prot_kinase_dom"/>
</dbReference>
<evidence type="ECO:0000256" key="3">
    <source>
        <dbReference type="PROSITE-ProRule" id="PRU10141"/>
    </source>
</evidence>
<dbReference type="PANTHER" id="PTHR47197:SF3">
    <property type="entry name" value="DIHYDRO-HEME D1 DEHYDROGENASE"/>
    <property type="match status" value="1"/>
</dbReference>
<dbReference type="PANTHER" id="PTHR47197">
    <property type="entry name" value="PROTEIN NIRF"/>
    <property type="match status" value="1"/>
</dbReference>
<evidence type="ECO:0000259" key="6">
    <source>
        <dbReference type="PROSITE" id="PS50011"/>
    </source>
</evidence>
<dbReference type="InterPro" id="IPR017441">
    <property type="entry name" value="Protein_kinase_ATP_BS"/>
</dbReference>
<dbReference type="InterPro" id="IPR008271">
    <property type="entry name" value="Ser/Thr_kinase_AS"/>
</dbReference>
<dbReference type="EMBL" id="JBBEGN010000008">
    <property type="protein sequence ID" value="MEJ2869500.1"/>
    <property type="molecule type" value="Genomic_DNA"/>
</dbReference>
<dbReference type="CDD" id="cd14014">
    <property type="entry name" value="STKc_PknB_like"/>
    <property type="match status" value="1"/>
</dbReference>
<dbReference type="Pfam" id="PF10282">
    <property type="entry name" value="Lactonase"/>
    <property type="match status" value="1"/>
</dbReference>
<reference evidence="7 8" key="1">
    <citation type="submission" date="2024-03" db="EMBL/GenBank/DDBJ databases">
        <title>Actinomycetospora sp. OC33-EN08, a novel actinomycete isolated from wild orchid (Aerides multiflora).</title>
        <authorList>
            <person name="Suriyachadkun C."/>
        </authorList>
    </citation>
    <scope>NUCLEOTIDE SEQUENCE [LARGE SCALE GENOMIC DNA]</scope>
    <source>
        <strain evidence="7 8">OC33-EN08</strain>
    </source>
</reference>
<feature type="compositionally biased region" description="Pro residues" evidence="4">
    <location>
        <begin position="313"/>
        <end position="325"/>
    </location>
</feature>
<feature type="binding site" evidence="3">
    <location>
        <position position="38"/>
    </location>
    <ligand>
        <name>ATP</name>
        <dbReference type="ChEBI" id="CHEBI:30616"/>
    </ligand>
</feature>
<dbReference type="Pfam" id="PF00069">
    <property type="entry name" value="Pkinase"/>
    <property type="match status" value="1"/>
</dbReference>
<proteinExistence type="predicted"/>
<dbReference type="Gene3D" id="2.130.10.10">
    <property type="entry name" value="YVTN repeat-like/Quinoprotein amine dehydrogenase"/>
    <property type="match status" value="2"/>
</dbReference>
<keyword evidence="1 3" id="KW-0547">Nucleotide-binding</keyword>
<feature type="compositionally biased region" description="Pro residues" evidence="4">
    <location>
        <begin position="292"/>
        <end position="304"/>
    </location>
</feature>
<dbReference type="InterPro" id="IPR011964">
    <property type="entry name" value="YVTN_b-propeller_repeat"/>
</dbReference>
<dbReference type="Proteomes" id="UP001385809">
    <property type="component" value="Unassembled WGS sequence"/>
</dbReference>
<keyword evidence="7" id="KW-0808">Transferase</keyword>
<accession>A0ABU8MQD5</accession>
<dbReference type="InterPro" id="IPR011045">
    <property type="entry name" value="N2O_reductase_N"/>
</dbReference>
<evidence type="ECO:0000313" key="8">
    <source>
        <dbReference type="Proteomes" id="UP001385809"/>
    </source>
</evidence>
<keyword evidence="7" id="KW-0418">Kinase</keyword>